<reference evidence="2" key="1">
    <citation type="journal article" date="2019" name="Int. J. Syst. Evol. Microbiol.">
        <title>The Global Catalogue of Microorganisms (GCM) 10K type strain sequencing project: providing services to taxonomists for standard genome sequencing and annotation.</title>
        <authorList>
            <consortium name="The Broad Institute Genomics Platform"/>
            <consortium name="The Broad Institute Genome Sequencing Center for Infectious Disease"/>
            <person name="Wu L."/>
            <person name="Ma J."/>
        </authorList>
    </citation>
    <scope>NUCLEOTIDE SEQUENCE [LARGE SCALE GENOMIC DNA]</scope>
    <source>
        <strain evidence="2">KCTC 22558</strain>
    </source>
</reference>
<accession>A0ABQ3BWL7</accession>
<evidence type="ECO:0000313" key="1">
    <source>
        <dbReference type="EMBL" id="GGZ59598.1"/>
    </source>
</evidence>
<organism evidence="1 2">
    <name type="scientific">Cognatilysobacter xinjiangensis</name>
    <dbReference type="NCBI Taxonomy" id="546892"/>
    <lineage>
        <taxon>Bacteria</taxon>
        <taxon>Pseudomonadati</taxon>
        <taxon>Pseudomonadota</taxon>
        <taxon>Gammaproteobacteria</taxon>
        <taxon>Lysobacterales</taxon>
        <taxon>Lysobacteraceae</taxon>
        <taxon>Cognatilysobacter</taxon>
    </lineage>
</organism>
<sequence length="119" mass="12109">MTPTPCPTCGCAAASAAHGIAGLLLCDDVDAAIDAGLMQAEPCVSCAPACAAKLVETRASRLAALAARERFRLRSARLARRAAQREAARRVPVAPGPTPALPPAAAAALQRALAKAKRD</sequence>
<gene>
    <name evidence="1" type="ORF">GCM10008101_11770</name>
</gene>
<protein>
    <recommendedName>
        <fullName evidence="3">Cysteine-rich CWC</fullName>
    </recommendedName>
</protein>
<comment type="caution">
    <text evidence="1">The sequence shown here is derived from an EMBL/GenBank/DDBJ whole genome shotgun (WGS) entry which is preliminary data.</text>
</comment>
<proteinExistence type="predicted"/>
<dbReference type="Proteomes" id="UP000643403">
    <property type="component" value="Unassembled WGS sequence"/>
</dbReference>
<name>A0ABQ3BWL7_9GAMM</name>
<keyword evidence="2" id="KW-1185">Reference proteome</keyword>
<dbReference type="EMBL" id="BMXY01000001">
    <property type="protein sequence ID" value="GGZ59598.1"/>
    <property type="molecule type" value="Genomic_DNA"/>
</dbReference>
<evidence type="ECO:0000313" key="2">
    <source>
        <dbReference type="Proteomes" id="UP000643403"/>
    </source>
</evidence>
<evidence type="ECO:0008006" key="3">
    <source>
        <dbReference type="Google" id="ProtNLM"/>
    </source>
</evidence>